<evidence type="ECO:0000256" key="1">
    <source>
        <dbReference type="ARBA" id="ARBA00004651"/>
    </source>
</evidence>
<keyword evidence="10" id="KW-1185">Reference proteome</keyword>
<keyword evidence="6 8" id="KW-1133">Transmembrane helix</keyword>
<proteinExistence type="inferred from homology"/>
<evidence type="ECO:0000313" key="10">
    <source>
        <dbReference type="Proteomes" id="UP001525890"/>
    </source>
</evidence>
<evidence type="ECO:0000256" key="6">
    <source>
        <dbReference type="ARBA" id="ARBA00022989"/>
    </source>
</evidence>
<name>A0ABT2MU56_9CYAN</name>
<gene>
    <name evidence="9" type="ORF">NG799_18335</name>
</gene>
<feature type="transmembrane region" description="Helical" evidence="8">
    <location>
        <begin position="113"/>
        <end position="133"/>
    </location>
</feature>
<accession>A0ABT2MU56</accession>
<evidence type="ECO:0000256" key="4">
    <source>
        <dbReference type="ARBA" id="ARBA00022475"/>
    </source>
</evidence>
<dbReference type="Gene3D" id="1.20.1530.20">
    <property type="match status" value="1"/>
</dbReference>
<evidence type="ECO:0000256" key="2">
    <source>
        <dbReference type="ARBA" id="ARBA00010145"/>
    </source>
</evidence>
<dbReference type="InterPro" id="IPR004776">
    <property type="entry name" value="Mem_transp_PIN-like"/>
</dbReference>
<comment type="subcellular location">
    <subcellularLocation>
        <location evidence="1">Cell membrane</location>
        <topology evidence="1">Multi-pass membrane protein</topology>
    </subcellularLocation>
</comment>
<comment type="caution">
    <text evidence="9">The sequence shown here is derived from an EMBL/GenBank/DDBJ whole genome shotgun (WGS) entry which is preliminary data.</text>
</comment>
<dbReference type="EMBL" id="JAMXFF010000029">
    <property type="protein sequence ID" value="MCT7968273.1"/>
    <property type="molecule type" value="Genomic_DNA"/>
</dbReference>
<organism evidence="9 10">
    <name type="scientific">Laspinema palackyanum D2a</name>
    <dbReference type="NCBI Taxonomy" id="2953684"/>
    <lineage>
        <taxon>Bacteria</taxon>
        <taxon>Bacillati</taxon>
        <taxon>Cyanobacteriota</taxon>
        <taxon>Cyanophyceae</taxon>
        <taxon>Oscillatoriophycideae</taxon>
        <taxon>Oscillatoriales</taxon>
        <taxon>Laspinemataceae</taxon>
        <taxon>Laspinema</taxon>
        <taxon>Laspinema palackyanum</taxon>
    </lineage>
</organism>
<dbReference type="PANTHER" id="PTHR36838:SF1">
    <property type="entry name" value="SLR1864 PROTEIN"/>
    <property type="match status" value="1"/>
</dbReference>
<feature type="transmembrane region" description="Helical" evidence="8">
    <location>
        <begin position="139"/>
        <end position="163"/>
    </location>
</feature>
<feature type="transmembrane region" description="Helical" evidence="8">
    <location>
        <begin position="61"/>
        <end position="85"/>
    </location>
</feature>
<feature type="transmembrane region" description="Helical" evidence="8">
    <location>
        <begin position="297"/>
        <end position="320"/>
    </location>
</feature>
<feature type="transmembrane region" description="Helical" evidence="8">
    <location>
        <begin position="12"/>
        <end position="29"/>
    </location>
</feature>
<feature type="transmembrane region" description="Helical" evidence="8">
    <location>
        <begin position="206"/>
        <end position="226"/>
    </location>
</feature>
<protein>
    <submittedName>
        <fullName evidence="9">AEC family transporter</fullName>
    </submittedName>
</protein>
<evidence type="ECO:0000256" key="7">
    <source>
        <dbReference type="ARBA" id="ARBA00023136"/>
    </source>
</evidence>
<dbReference type="Proteomes" id="UP001525890">
    <property type="component" value="Unassembled WGS sequence"/>
</dbReference>
<evidence type="ECO:0000256" key="8">
    <source>
        <dbReference type="SAM" id="Phobius"/>
    </source>
</evidence>
<dbReference type="RefSeq" id="WP_368007806.1">
    <property type="nucleotide sequence ID" value="NZ_JAMXFF010000029.1"/>
</dbReference>
<feature type="transmembrane region" description="Helical" evidence="8">
    <location>
        <begin position="175"/>
        <end position="194"/>
    </location>
</feature>
<keyword evidence="4" id="KW-1003">Cell membrane</keyword>
<feature type="transmembrane region" description="Helical" evidence="8">
    <location>
        <begin position="266"/>
        <end position="285"/>
    </location>
</feature>
<evidence type="ECO:0000256" key="3">
    <source>
        <dbReference type="ARBA" id="ARBA00022448"/>
    </source>
</evidence>
<dbReference type="PANTHER" id="PTHR36838">
    <property type="entry name" value="AUXIN EFFLUX CARRIER FAMILY PROTEIN"/>
    <property type="match status" value="1"/>
</dbReference>
<feature type="transmembrane region" description="Helical" evidence="8">
    <location>
        <begin position="238"/>
        <end position="260"/>
    </location>
</feature>
<keyword evidence="5 8" id="KW-0812">Transmembrane</keyword>
<feature type="transmembrane region" description="Helical" evidence="8">
    <location>
        <begin position="36"/>
        <end position="55"/>
    </location>
</feature>
<keyword evidence="3" id="KW-0813">Transport</keyword>
<evidence type="ECO:0000313" key="9">
    <source>
        <dbReference type="EMBL" id="MCT7968273.1"/>
    </source>
</evidence>
<dbReference type="Pfam" id="PF03547">
    <property type="entry name" value="Mem_trans"/>
    <property type="match status" value="1"/>
</dbReference>
<evidence type="ECO:0000256" key="5">
    <source>
        <dbReference type="ARBA" id="ARBA00022692"/>
    </source>
</evidence>
<dbReference type="InterPro" id="IPR038770">
    <property type="entry name" value="Na+/solute_symporter_sf"/>
</dbReference>
<reference evidence="9 10" key="1">
    <citation type="journal article" date="2022" name="Front. Microbiol.">
        <title>High genomic differentiation and limited gene flow indicate recent cryptic speciation within the genus Laspinema (cyanobacteria).</title>
        <authorList>
            <person name="Stanojkovic A."/>
            <person name="Skoupy S."/>
            <person name="Skaloud P."/>
            <person name="Dvorak P."/>
        </authorList>
    </citation>
    <scope>NUCLEOTIDE SEQUENCE [LARGE SCALE GENOMIC DNA]</scope>
    <source>
        <strain evidence="9 10">D2a</strain>
    </source>
</reference>
<sequence>MLVLGSQLLKLYLQLGGLALLGFILGRLLPPKIPLYIGKFLFWIGVPIGVIAFVRRSDLSGSIWLAPAIAWVAILLGVGLSWLWIRSKTNSGSASLEQVQSSLWSHQPTQGSFVLSTMVGNTGFIGYPVALALVGEQYFAWALFYDLLGTVIGAYGLGAILAARFGEGSKSYKQFIHAIVYNPTLWSLGFGLLVRDIPLPSLLENGLQRFAWSAIALSLILCGMRLSQLHSWSSLKPASVSLVIKMLIVPLFLGIILSFWGLDRPALLILVLQTAMPPAFATLVLAETYNLDRDLAVTALGLGSVGLLVTLPIWVLMFGIPTV</sequence>
<keyword evidence="7 8" id="KW-0472">Membrane</keyword>
<comment type="similarity">
    <text evidence="2">Belongs to the auxin efflux carrier (TC 2.A.69) family.</text>
</comment>